<accession>A0A9P7YBB4</accession>
<evidence type="ECO:0000256" key="4">
    <source>
        <dbReference type="ARBA" id="ARBA00022723"/>
    </source>
</evidence>
<keyword evidence="7" id="KW-0503">Monooxygenase</keyword>
<gene>
    <name evidence="9" type="ORF">BJ875DRAFT_444954</name>
</gene>
<reference evidence="9" key="1">
    <citation type="journal article" date="2021" name="IMA Fungus">
        <title>Genomic characterization of three marine fungi, including Emericellopsis atlantica sp. nov. with signatures of a generalist lifestyle and marine biomass degradation.</title>
        <authorList>
            <person name="Hagestad O.C."/>
            <person name="Hou L."/>
            <person name="Andersen J.H."/>
            <person name="Hansen E.H."/>
            <person name="Altermark B."/>
            <person name="Li C."/>
            <person name="Kuhnert E."/>
            <person name="Cox R.J."/>
            <person name="Crous P.W."/>
            <person name="Spatafora J.W."/>
            <person name="Lail K."/>
            <person name="Amirebrahimi M."/>
            <person name="Lipzen A."/>
            <person name="Pangilinan J."/>
            <person name="Andreopoulos W."/>
            <person name="Hayes R.D."/>
            <person name="Ng V."/>
            <person name="Grigoriev I.V."/>
            <person name="Jackson S.A."/>
            <person name="Sutton T.D.S."/>
            <person name="Dobson A.D.W."/>
            <person name="Rama T."/>
        </authorList>
    </citation>
    <scope>NUCLEOTIDE SEQUENCE</scope>
    <source>
        <strain evidence="9">TRa018bII</strain>
    </source>
</reference>
<keyword evidence="4" id="KW-0479">Metal-binding</keyword>
<protein>
    <submittedName>
        <fullName evidence="9">Cytochrome P450 alkane hydroxylase-like protein</fullName>
    </submittedName>
</protein>
<dbReference type="GO" id="GO:0020037">
    <property type="term" value="F:heme binding"/>
    <property type="evidence" value="ECO:0007669"/>
    <property type="project" value="InterPro"/>
</dbReference>
<organism evidence="9 10">
    <name type="scientific">Amylocarpus encephaloides</name>
    <dbReference type="NCBI Taxonomy" id="45428"/>
    <lineage>
        <taxon>Eukaryota</taxon>
        <taxon>Fungi</taxon>
        <taxon>Dikarya</taxon>
        <taxon>Ascomycota</taxon>
        <taxon>Pezizomycotina</taxon>
        <taxon>Leotiomycetes</taxon>
        <taxon>Helotiales</taxon>
        <taxon>Helotiales incertae sedis</taxon>
        <taxon>Amylocarpus</taxon>
    </lineage>
</organism>
<comment type="cofactor">
    <cofactor evidence="1">
        <name>heme</name>
        <dbReference type="ChEBI" id="CHEBI:30413"/>
    </cofactor>
</comment>
<dbReference type="Proteomes" id="UP000824998">
    <property type="component" value="Unassembled WGS sequence"/>
</dbReference>
<evidence type="ECO:0000256" key="8">
    <source>
        <dbReference type="SAM" id="SignalP"/>
    </source>
</evidence>
<dbReference type="SUPFAM" id="SSF48264">
    <property type="entry name" value="Cytochrome P450"/>
    <property type="match status" value="1"/>
</dbReference>
<dbReference type="EMBL" id="MU251665">
    <property type="protein sequence ID" value="KAG9230529.1"/>
    <property type="molecule type" value="Genomic_DNA"/>
</dbReference>
<comment type="similarity">
    <text evidence="2">Belongs to the cytochrome P450 family.</text>
</comment>
<dbReference type="PANTHER" id="PTHR24287">
    <property type="entry name" value="P450, PUTATIVE (EUROFUNG)-RELATED"/>
    <property type="match status" value="1"/>
</dbReference>
<feature type="chain" id="PRO_5040220173" evidence="8">
    <location>
        <begin position="21"/>
        <end position="471"/>
    </location>
</feature>
<evidence type="ECO:0000256" key="2">
    <source>
        <dbReference type="ARBA" id="ARBA00010617"/>
    </source>
</evidence>
<dbReference type="InterPro" id="IPR036396">
    <property type="entry name" value="Cyt_P450_sf"/>
</dbReference>
<evidence type="ECO:0000256" key="6">
    <source>
        <dbReference type="ARBA" id="ARBA00023004"/>
    </source>
</evidence>
<dbReference type="InterPro" id="IPR001128">
    <property type="entry name" value="Cyt_P450"/>
</dbReference>
<dbReference type="PANTHER" id="PTHR24287:SF17">
    <property type="entry name" value="P450, PUTATIVE (EUROFUNG)-RELATED"/>
    <property type="match status" value="1"/>
</dbReference>
<sequence length="471" mass="53446">MGLFTSAIIFLVSTLFRLSARNAGCFTPIAYRHKDFVLGLDLFMKRIESMKLGNSLALDKYLFDTYGKTVQTNFWGKKQYVTKDPLNIQTVCATYVDRFGSAPKNNAIGRPLLGDGIMTTDGAQWKRSRQILNPVFARAQISELSTFELHVGQMLSKIPIDSTIVDLQPLLKMLFLDSNTEFIFGKSANSLAPGTSSLFDRRLPEVFDEALRGTRKRMIMGKLRFLSGGNKEYLAKCAEVEEPEGSPYNYVLLKALTRITDDRKFIRNELMNVFFPARDTSAILTGNIIFLLARHPNVWNTLREEVISIGNQKLTFELLKSMKYMHGVISEGLRLLNPVSRSWKTCLEPCVLPHGGGSDGSEQILLQPGDEVDMVFSSMHVDPDIWGDDAGEFRPERWSGLKHSWNFIPFFGGRRIYPAQQNVLTDVSYVLVRLLQQFVTCENFDQCMEYVEEFGFTKESRNEIKVALTRA</sequence>
<dbReference type="AlphaFoldDB" id="A0A9P7YBB4"/>
<dbReference type="GO" id="GO:0005506">
    <property type="term" value="F:iron ion binding"/>
    <property type="evidence" value="ECO:0007669"/>
    <property type="project" value="InterPro"/>
</dbReference>
<dbReference type="Pfam" id="PF00067">
    <property type="entry name" value="p450"/>
    <property type="match status" value="1"/>
</dbReference>
<dbReference type="InterPro" id="IPR002974">
    <property type="entry name" value="Cyt_P450_E_CYP52_ascomycetes"/>
</dbReference>
<keyword evidence="3" id="KW-0349">Heme</keyword>
<feature type="signal peptide" evidence="8">
    <location>
        <begin position="1"/>
        <end position="20"/>
    </location>
</feature>
<evidence type="ECO:0000256" key="1">
    <source>
        <dbReference type="ARBA" id="ARBA00001971"/>
    </source>
</evidence>
<evidence type="ECO:0000256" key="5">
    <source>
        <dbReference type="ARBA" id="ARBA00023002"/>
    </source>
</evidence>
<keyword evidence="6" id="KW-0408">Iron</keyword>
<keyword evidence="8" id="KW-0732">Signal</keyword>
<evidence type="ECO:0000256" key="3">
    <source>
        <dbReference type="ARBA" id="ARBA00022617"/>
    </source>
</evidence>
<dbReference type="InterPro" id="IPR047146">
    <property type="entry name" value="Cyt_P450_E_CYP52_fungi"/>
</dbReference>
<evidence type="ECO:0000313" key="9">
    <source>
        <dbReference type="EMBL" id="KAG9230529.1"/>
    </source>
</evidence>
<dbReference type="PRINTS" id="PR01239">
    <property type="entry name" value="EP450IICYP52"/>
</dbReference>
<proteinExistence type="inferred from homology"/>
<evidence type="ECO:0000313" key="10">
    <source>
        <dbReference type="Proteomes" id="UP000824998"/>
    </source>
</evidence>
<dbReference type="GO" id="GO:0016712">
    <property type="term" value="F:oxidoreductase activity, acting on paired donors, with incorporation or reduction of molecular oxygen, reduced flavin or flavoprotein as one donor, and incorporation of one atom of oxygen"/>
    <property type="evidence" value="ECO:0007669"/>
    <property type="project" value="InterPro"/>
</dbReference>
<name>A0A9P7YBB4_9HELO</name>
<dbReference type="InterPro" id="IPR002402">
    <property type="entry name" value="Cyt_P450_E_grp-II"/>
</dbReference>
<dbReference type="Gene3D" id="1.10.630.10">
    <property type="entry name" value="Cytochrome P450"/>
    <property type="match status" value="1"/>
</dbReference>
<dbReference type="PRINTS" id="PR00464">
    <property type="entry name" value="EP450II"/>
</dbReference>
<dbReference type="OrthoDB" id="1470350at2759"/>
<evidence type="ECO:0000256" key="7">
    <source>
        <dbReference type="ARBA" id="ARBA00023033"/>
    </source>
</evidence>
<keyword evidence="5" id="KW-0560">Oxidoreductase</keyword>
<comment type="caution">
    <text evidence="9">The sequence shown here is derived from an EMBL/GenBank/DDBJ whole genome shotgun (WGS) entry which is preliminary data.</text>
</comment>
<keyword evidence="10" id="KW-1185">Reference proteome</keyword>